<reference evidence="1 2" key="1">
    <citation type="submission" date="2024-11" db="EMBL/GenBank/DDBJ databases">
        <title>Adaptive evolution of stress response genes in parasites aligns with host niche diversity.</title>
        <authorList>
            <person name="Hahn C."/>
            <person name="Resl P."/>
        </authorList>
    </citation>
    <scope>NUCLEOTIDE SEQUENCE [LARGE SCALE GENOMIC DNA]</scope>
    <source>
        <strain evidence="1">EGGRZ-B1_66</strain>
        <tissue evidence="1">Body</tissue>
    </source>
</reference>
<dbReference type="EMBL" id="JBJKFK010000644">
    <property type="protein sequence ID" value="KAL3315886.1"/>
    <property type="molecule type" value="Genomic_DNA"/>
</dbReference>
<proteinExistence type="predicted"/>
<evidence type="ECO:0000313" key="2">
    <source>
        <dbReference type="Proteomes" id="UP001626550"/>
    </source>
</evidence>
<dbReference type="Proteomes" id="UP001626550">
    <property type="component" value="Unassembled WGS sequence"/>
</dbReference>
<protein>
    <submittedName>
        <fullName evidence="1">Uncharacterized protein</fullName>
    </submittedName>
</protein>
<evidence type="ECO:0000313" key="1">
    <source>
        <dbReference type="EMBL" id="KAL3315886.1"/>
    </source>
</evidence>
<keyword evidence="2" id="KW-1185">Reference proteome</keyword>
<sequence>MRLKSTKEHEVMDAQIHQLNAKLTHAKQYYFVDQSKLVDGTMGVAKGAVKLARQAIGFAKTHASTELSRADVSTWEVHIANRHLKNMHDLITKLAVKAREADVFLKTAQQDDVVNGKVLPLKPGKETPAATAAPKAKITTKAAAKAAAPKVTAAPKKKK</sequence>
<comment type="caution">
    <text evidence="1">The sequence shown here is derived from an EMBL/GenBank/DDBJ whole genome shotgun (WGS) entry which is preliminary data.</text>
</comment>
<name>A0ABD2Q8I8_9PLAT</name>
<gene>
    <name evidence="1" type="ORF">Ciccas_005466</name>
</gene>
<accession>A0ABD2Q8I8</accession>
<dbReference type="AlphaFoldDB" id="A0ABD2Q8I8"/>
<organism evidence="1 2">
    <name type="scientific">Cichlidogyrus casuarinus</name>
    <dbReference type="NCBI Taxonomy" id="1844966"/>
    <lineage>
        <taxon>Eukaryota</taxon>
        <taxon>Metazoa</taxon>
        <taxon>Spiralia</taxon>
        <taxon>Lophotrochozoa</taxon>
        <taxon>Platyhelminthes</taxon>
        <taxon>Monogenea</taxon>
        <taxon>Monopisthocotylea</taxon>
        <taxon>Dactylogyridea</taxon>
        <taxon>Ancyrocephalidae</taxon>
        <taxon>Cichlidogyrus</taxon>
    </lineage>
</organism>